<accession>A0A653ID29</accession>
<keyword evidence="2" id="KW-1185">Reference proteome</keyword>
<reference evidence="1 2" key="1">
    <citation type="submission" date="2019-10" db="EMBL/GenBank/DDBJ databases">
        <authorList>
            <person name="Karimi E."/>
        </authorList>
    </citation>
    <scope>NUCLEOTIDE SEQUENCE [LARGE SCALE GENOMIC DNA]</scope>
    <source>
        <strain evidence="1">Exiguobacterium sp. 9Y</strain>
    </source>
</reference>
<gene>
    <name evidence="1" type="ORF">EXIGUO9Y_30159</name>
</gene>
<evidence type="ECO:0000313" key="1">
    <source>
        <dbReference type="EMBL" id="VWX36946.1"/>
    </source>
</evidence>
<name>A0A653ID29_9BACL</name>
<dbReference type="Proteomes" id="UP000439752">
    <property type="component" value="Unassembled WGS sequence"/>
</dbReference>
<organism evidence="1 2">
    <name type="scientific">Exiguobacterium oxidotolerans</name>
    <dbReference type="NCBI Taxonomy" id="223958"/>
    <lineage>
        <taxon>Bacteria</taxon>
        <taxon>Bacillati</taxon>
        <taxon>Bacillota</taxon>
        <taxon>Bacilli</taxon>
        <taxon>Bacillales</taxon>
        <taxon>Bacillales Family XII. Incertae Sedis</taxon>
        <taxon>Exiguobacterium</taxon>
    </lineage>
</organism>
<proteinExistence type="predicted"/>
<dbReference type="EMBL" id="CABWKQ010000023">
    <property type="protein sequence ID" value="VWX36946.1"/>
    <property type="molecule type" value="Genomic_DNA"/>
</dbReference>
<protein>
    <submittedName>
        <fullName evidence="1">Uncharacterized protein</fullName>
    </submittedName>
</protein>
<dbReference type="AlphaFoldDB" id="A0A653ID29"/>
<sequence>MERSQFQQLTMSIKSTKHHFNKMEAGVASIAASPFKLNMGVDFLGIRH</sequence>
<evidence type="ECO:0000313" key="2">
    <source>
        <dbReference type="Proteomes" id="UP000439752"/>
    </source>
</evidence>